<dbReference type="PANTHER" id="PTHR43606:SF2">
    <property type="entry name" value="ALKALINE PHOSPHATASE FAMILY PROTEIN (AFU_ORTHOLOGUE AFUA_5G03860)"/>
    <property type="match status" value="1"/>
</dbReference>
<dbReference type="Gene3D" id="3.60.21.70">
    <property type="entry name" value="PhoD-like phosphatase"/>
    <property type="match status" value="1"/>
</dbReference>
<evidence type="ECO:0000259" key="1">
    <source>
        <dbReference type="Pfam" id="PF09423"/>
    </source>
</evidence>
<organism evidence="3 4">
    <name type="scientific">Candidatus Magnetaquiglobus chichijimensis</name>
    <dbReference type="NCBI Taxonomy" id="3141448"/>
    <lineage>
        <taxon>Bacteria</taxon>
        <taxon>Pseudomonadati</taxon>
        <taxon>Pseudomonadota</taxon>
        <taxon>Magnetococcia</taxon>
        <taxon>Magnetococcales</taxon>
        <taxon>Candidatus Magnetaquicoccaceae</taxon>
        <taxon>Candidatus Magnetaquiglobus</taxon>
    </lineage>
</organism>
<dbReference type="Pfam" id="PF09423">
    <property type="entry name" value="PhoD"/>
    <property type="match status" value="1"/>
</dbReference>
<accession>A0ABQ0C6A1</accession>
<dbReference type="InterPro" id="IPR006311">
    <property type="entry name" value="TAT_signal"/>
</dbReference>
<evidence type="ECO:0000259" key="2">
    <source>
        <dbReference type="Pfam" id="PF16655"/>
    </source>
</evidence>
<dbReference type="Pfam" id="PF16655">
    <property type="entry name" value="PhoD_N"/>
    <property type="match status" value="1"/>
</dbReference>
<dbReference type="InterPro" id="IPR029052">
    <property type="entry name" value="Metallo-depent_PP-like"/>
</dbReference>
<sequence length="533" mass="59460">MRITPTRRTDPTRRAFLGRIGALATLAALPEAGCAGLQPVEPAPSHTPFTLGVASGSPTVDGFVLWTRLMGPEIPADQPVRLGWELFENGNPQRILRQGQTVALPELAHSVHVEVNGLAPDRWYGYRFRLGGQISDAGRARTLPPAGSMPARLRFAYVSCQHWEQGYYAGYRHMLDEGIDFVLFVGDYIYEYASSSSSVAVRHHNLPVARTLDDFRARYAVYKSDPDLRRMQAHCPWLLTWDDHEVENDYINLHSTSGTENFPAVRAAAYQAYYEHMPLRAATLTEGVAGLARGAELKIHDRYEWGDLATFHLLDGRQYRDGPVCREGFGPVLRAFCVPPDPRRSMLGPTQERWLEAGIAQCARERKAWNILVQQSRFTPANYPDGAGIKASVDRWDSFPEARQRILDALVAHKPRNTLVIGGDLHQNWVARVHRDPYDVNSPVIASEFTGTSISSYMGRKLESAQQEAARNPHCLLADTTRRGYGVVTLTPERAEVDLRVLADVRDPTSDIATLARFVVEDGKPLRRVEGGG</sequence>
<dbReference type="Proteomes" id="UP001628193">
    <property type="component" value="Unassembled WGS sequence"/>
</dbReference>
<dbReference type="GO" id="GO:0004035">
    <property type="term" value="F:alkaline phosphatase activity"/>
    <property type="evidence" value="ECO:0007669"/>
    <property type="project" value="UniProtKB-EC"/>
</dbReference>
<protein>
    <submittedName>
        <fullName evidence="3">Alkaline phosphatase D</fullName>
        <ecNumber evidence="3">3.1.3.1</ecNumber>
    </submittedName>
</protein>
<feature type="domain" description="Phospholipase D N-terminal" evidence="2">
    <location>
        <begin position="51"/>
        <end position="142"/>
    </location>
</feature>
<dbReference type="EC" id="3.1.3.1" evidence="3"/>
<comment type="caution">
    <text evidence="3">The sequence shown here is derived from an EMBL/GenBank/DDBJ whole genome shotgun (WGS) entry which is preliminary data.</text>
</comment>
<name>A0ABQ0C6A1_9PROT</name>
<evidence type="ECO:0000313" key="4">
    <source>
        <dbReference type="Proteomes" id="UP001628193"/>
    </source>
</evidence>
<reference evidence="3 4" key="2">
    <citation type="submission" date="2024-09" db="EMBL/GenBank/DDBJ databases">
        <title>Draft genome sequence of Candidatus Magnetaquicoccaceae bacterium FCR-1.</title>
        <authorList>
            <person name="Shimoshige H."/>
            <person name="Shimamura S."/>
            <person name="Taoka A."/>
            <person name="Kobayashi H."/>
            <person name="Maekawa T."/>
        </authorList>
    </citation>
    <scope>NUCLEOTIDE SEQUENCE [LARGE SCALE GENOMIC DNA]</scope>
    <source>
        <strain evidence="3 4">FCR-1</strain>
    </source>
</reference>
<dbReference type="Gene3D" id="2.60.40.380">
    <property type="entry name" value="Purple acid phosphatase-like, N-terminal"/>
    <property type="match status" value="1"/>
</dbReference>
<dbReference type="InterPro" id="IPR018946">
    <property type="entry name" value="PhoD-like_MPP"/>
</dbReference>
<evidence type="ECO:0000313" key="3">
    <source>
        <dbReference type="EMBL" id="GAB0056400.1"/>
    </source>
</evidence>
<proteinExistence type="predicted"/>
<feature type="domain" description="PhoD-like phosphatase metallophosphatase" evidence="1">
    <location>
        <begin position="155"/>
        <end position="499"/>
    </location>
</feature>
<dbReference type="PROSITE" id="PS51318">
    <property type="entry name" value="TAT"/>
    <property type="match status" value="1"/>
</dbReference>
<dbReference type="RefSeq" id="WP_420904110.1">
    <property type="nucleotide sequence ID" value="NZ_BAAFGK010000002.1"/>
</dbReference>
<dbReference type="InterPro" id="IPR038607">
    <property type="entry name" value="PhoD-like_sf"/>
</dbReference>
<dbReference type="InterPro" id="IPR052900">
    <property type="entry name" value="Phospholipid_Metab_Enz"/>
</dbReference>
<keyword evidence="3" id="KW-0378">Hydrolase</keyword>
<gene>
    <name evidence="3" type="primary">phoD</name>
    <name evidence="3" type="ORF">SIID45300_00706</name>
</gene>
<dbReference type="InterPro" id="IPR032093">
    <property type="entry name" value="PhoD_N"/>
</dbReference>
<dbReference type="SUPFAM" id="SSF56300">
    <property type="entry name" value="Metallo-dependent phosphatases"/>
    <property type="match status" value="1"/>
</dbReference>
<dbReference type="CDD" id="cd07389">
    <property type="entry name" value="MPP_PhoD"/>
    <property type="match status" value="1"/>
</dbReference>
<dbReference type="PANTHER" id="PTHR43606">
    <property type="entry name" value="PHOSPHATASE, PUTATIVE (AFU_ORTHOLOGUE AFUA_6G08710)-RELATED"/>
    <property type="match status" value="1"/>
</dbReference>
<dbReference type="EMBL" id="BAAFGK010000002">
    <property type="protein sequence ID" value="GAB0056400.1"/>
    <property type="molecule type" value="Genomic_DNA"/>
</dbReference>
<reference evidence="3 4" key="1">
    <citation type="submission" date="2024-05" db="EMBL/GenBank/DDBJ databases">
        <authorList>
            <consortium name="Candidatus Magnetaquicoccaceae bacterium FCR-1 genome sequencing consortium"/>
            <person name="Shimoshige H."/>
            <person name="Shimamura S."/>
            <person name="Taoka A."/>
            <person name="Kobayashi H."/>
            <person name="Maekawa T."/>
        </authorList>
    </citation>
    <scope>NUCLEOTIDE SEQUENCE [LARGE SCALE GENOMIC DNA]</scope>
    <source>
        <strain evidence="3 4">FCR-1</strain>
    </source>
</reference>
<keyword evidence="4" id="KW-1185">Reference proteome</keyword>